<organism evidence="2 3">
    <name type="scientific">Candidatus Kaiserbacteria bacterium RIFCSPHIGHO2_01_FULL_56_24</name>
    <dbReference type="NCBI Taxonomy" id="1798487"/>
    <lineage>
        <taxon>Bacteria</taxon>
        <taxon>Candidatus Kaiseribacteriota</taxon>
    </lineage>
</organism>
<reference evidence="2 3" key="1">
    <citation type="journal article" date="2016" name="Nat. Commun.">
        <title>Thousands of microbial genomes shed light on interconnected biogeochemical processes in an aquifer system.</title>
        <authorList>
            <person name="Anantharaman K."/>
            <person name="Brown C.T."/>
            <person name="Hug L.A."/>
            <person name="Sharon I."/>
            <person name="Castelle C.J."/>
            <person name="Probst A.J."/>
            <person name="Thomas B.C."/>
            <person name="Singh A."/>
            <person name="Wilkins M.J."/>
            <person name="Karaoz U."/>
            <person name="Brodie E.L."/>
            <person name="Williams K.H."/>
            <person name="Hubbard S.S."/>
            <person name="Banfield J.F."/>
        </authorList>
    </citation>
    <scope>NUCLEOTIDE SEQUENCE [LARGE SCALE GENOMIC DNA]</scope>
</reference>
<dbReference type="EMBL" id="MFLA01000032">
    <property type="protein sequence ID" value="OGG58555.1"/>
    <property type="molecule type" value="Genomic_DNA"/>
</dbReference>
<feature type="transmembrane region" description="Helical" evidence="1">
    <location>
        <begin position="9"/>
        <end position="30"/>
    </location>
</feature>
<evidence type="ECO:0000256" key="1">
    <source>
        <dbReference type="SAM" id="Phobius"/>
    </source>
</evidence>
<accession>A0A1F6DAZ2</accession>
<name>A0A1F6DAZ2_9BACT</name>
<proteinExistence type="predicted"/>
<sequence length="161" mass="18043">MNLRETGRLLALGCVVALVGIVLILLFGFFKRPAPLAPQAVITTPVGPPSEEVAQYLELNRHFDALVSYTSGRFEPDEIDIPEGGVVRFTNNTRADIWIQEVSDDNAPESPNTNDCRKEIFATCHPLKPGEFWESTFYATGTMQYINTMNAERRAVRINIR</sequence>
<dbReference type="InterPro" id="IPR008972">
    <property type="entry name" value="Cupredoxin"/>
</dbReference>
<keyword evidence="1" id="KW-1133">Transmembrane helix</keyword>
<protein>
    <submittedName>
        <fullName evidence="2">Uncharacterized protein</fullName>
    </submittedName>
</protein>
<keyword evidence="1" id="KW-0472">Membrane</keyword>
<dbReference type="SUPFAM" id="SSF49503">
    <property type="entry name" value="Cupredoxins"/>
    <property type="match status" value="1"/>
</dbReference>
<gene>
    <name evidence="2" type="ORF">A2765_02405</name>
</gene>
<dbReference type="Gene3D" id="2.60.40.420">
    <property type="entry name" value="Cupredoxins - blue copper proteins"/>
    <property type="match status" value="1"/>
</dbReference>
<dbReference type="AlphaFoldDB" id="A0A1F6DAZ2"/>
<evidence type="ECO:0000313" key="3">
    <source>
        <dbReference type="Proteomes" id="UP000176377"/>
    </source>
</evidence>
<comment type="caution">
    <text evidence="2">The sequence shown here is derived from an EMBL/GenBank/DDBJ whole genome shotgun (WGS) entry which is preliminary data.</text>
</comment>
<keyword evidence="1" id="KW-0812">Transmembrane</keyword>
<evidence type="ECO:0000313" key="2">
    <source>
        <dbReference type="EMBL" id="OGG58555.1"/>
    </source>
</evidence>
<dbReference type="Proteomes" id="UP000176377">
    <property type="component" value="Unassembled WGS sequence"/>
</dbReference>